<dbReference type="Gene3D" id="4.10.520.10">
    <property type="entry name" value="IHF-like DNA-binding proteins"/>
    <property type="match status" value="1"/>
</dbReference>
<dbReference type="EMBL" id="CATZAZ010000011">
    <property type="protein sequence ID" value="CAJ0804168.1"/>
    <property type="molecule type" value="Genomic_DNA"/>
</dbReference>
<dbReference type="GeneID" id="34794254"/>
<evidence type="ECO:0000313" key="6">
    <source>
        <dbReference type="Proteomes" id="UP001189756"/>
    </source>
</evidence>
<dbReference type="InterPro" id="IPR010992">
    <property type="entry name" value="IHF-like_DNA-bd_dom_sf"/>
</dbReference>
<dbReference type="PANTHER" id="PTHR33175">
    <property type="entry name" value="DNA-BINDING PROTEIN HU"/>
    <property type="match status" value="1"/>
</dbReference>
<accession>A0AAD2BRY5</accession>
<dbReference type="Proteomes" id="UP001189756">
    <property type="component" value="Unassembled WGS sequence"/>
</dbReference>
<dbReference type="SUPFAM" id="SSF47729">
    <property type="entry name" value="IHF-like DNA-binding proteins"/>
    <property type="match status" value="1"/>
</dbReference>
<evidence type="ECO:0000256" key="4">
    <source>
        <dbReference type="RuleBase" id="RU003939"/>
    </source>
</evidence>
<dbReference type="SMART" id="SM00411">
    <property type="entry name" value="BHL"/>
    <property type="match status" value="1"/>
</dbReference>
<dbReference type="PRINTS" id="PR01727">
    <property type="entry name" value="DNABINDINGHU"/>
</dbReference>
<dbReference type="Pfam" id="PF00216">
    <property type="entry name" value="Bac_DNA_binding"/>
    <property type="match status" value="1"/>
</dbReference>
<protein>
    <submittedName>
        <fullName evidence="5">DNA-binding protein HU-beta</fullName>
    </submittedName>
</protein>
<evidence type="ECO:0000256" key="2">
    <source>
        <dbReference type="ARBA" id="ARBA00023067"/>
    </source>
</evidence>
<keyword evidence="2" id="KW-0226">DNA condensation</keyword>
<dbReference type="AlphaFoldDB" id="A0AAD2BRY5"/>
<gene>
    <name evidence="5" type="primary">hupB_4</name>
    <name evidence="5" type="ORF">R77560_04029</name>
</gene>
<comment type="caution">
    <text evidence="5">The sequence shown here is derived from an EMBL/GenBank/DDBJ whole genome shotgun (WGS) entry which is preliminary data.</text>
</comment>
<keyword evidence="3 5" id="KW-0238">DNA-binding</keyword>
<organism evidence="5 6">
    <name type="scientific">Ralstonia thomasii</name>
    <dbReference type="NCBI Taxonomy" id="3058596"/>
    <lineage>
        <taxon>Bacteria</taxon>
        <taxon>Pseudomonadati</taxon>
        <taxon>Pseudomonadota</taxon>
        <taxon>Betaproteobacteria</taxon>
        <taxon>Burkholderiales</taxon>
        <taxon>Burkholderiaceae</taxon>
        <taxon>Ralstonia</taxon>
    </lineage>
</organism>
<dbReference type="InterPro" id="IPR000119">
    <property type="entry name" value="Hist_DNA-bd"/>
</dbReference>
<name>A0AAD2BRY5_9RALS</name>
<evidence type="ECO:0000256" key="1">
    <source>
        <dbReference type="ARBA" id="ARBA00010529"/>
    </source>
</evidence>
<comment type="similarity">
    <text evidence="1 4">Belongs to the bacterial histone-like protein family.</text>
</comment>
<dbReference type="GO" id="GO:0030261">
    <property type="term" value="P:chromosome condensation"/>
    <property type="evidence" value="ECO:0007669"/>
    <property type="project" value="UniProtKB-KW"/>
</dbReference>
<evidence type="ECO:0000313" key="5">
    <source>
        <dbReference type="EMBL" id="CAJ0804168.1"/>
    </source>
</evidence>
<evidence type="ECO:0000256" key="3">
    <source>
        <dbReference type="ARBA" id="ARBA00023125"/>
    </source>
</evidence>
<dbReference type="RefSeq" id="WP_024542361.1">
    <property type="nucleotide sequence ID" value="NZ_CATZAZ010000011.1"/>
</dbReference>
<dbReference type="PANTHER" id="PTHR33175:SF3">
    <property type="entry name" value="DNA-BINDING PROTEIN HU-BETA"/>
    <property type="match status" value="1"/>
</dbReference>
<proteinExistence type="inferred from homology"/>
<reference evidence="5" key="1">
    <citation type="submission" date="2023-07" db="EMBL/GenBank/DDBJ databases">
        <authorList>
            <person name="Peeters C."/>
        </authorList>
    </citation>
    <scope>NUCLEOTIDE SEQUENCE</scope>
    <source>
        <strain evidence="5">R-77560</strain>
    </source>
</reference>
<dbReference type="GO" id="GO:0030527">
    <property type="term" value="F:structural constituent of chromatin"/>
    <property type="evidence" value="ECO:0007669"/>
    <property type="project" value="InterPro"/>
</dbReference>
<dbReference type="GO" id="GO:0003677">
    <property type="term" value="F:DNA binding"/>
    <property type="evidence" value="ECO:0007669"/>
    <property type="project" value="UniProtKB-KW"/>
</dbReference>
<sequence>MTTKAELVIEIAAHSGESKATVERVLASFVDAVTKSVARGDEAGLPGLGAFSRSLRDGRTGRNPRTGEQVEIAPRWTPRFRAAKALRDAMPAPTKAKSK</sequence>
<dbReference type="CDD" id="cd13831">
    <property type="entry name" value="HU"/>
    <property type="match status" value="1"/>
</dbReference>